<dbReference type="GO" id="GO:0009279">
    <property type="term" value="C:cell outer membrane"/>
    <property type="evidence" value="ECO:0007669"/>
    <property type="project" value="UniProtKB-SubCell"/>
</dbReference>
<dbReference type="EMBL" id="CP041345">
    <property type="protein sequence ID" value="QKG80376.1"/>
    <property type="molecule type" value="Genomic_DNA"/>
</dbReference>
<dbReference type="KEGG" id="ttz:FHG85_08905"/>
<dbReference type="Proteomes" id="UP000500961">
    <property type="component" value="Chromosome"/>
</dbReference>
<dbReference type="InterPro" id="IPR008969">
    <property type="entry name" value="CarboxyPept-like_regulatory"/>
</dbReference>
<dbReference type="Pfam" id="PF13715">
    <property type="entry name" value="CarbopepD_reg_2"/>
    <property type="match status" value="1"/>
</dbReference>
<dbReference type="Gene3D" id="2.40.170.20">
    <property type="entry name" value="TonB-dependent receptor, beta-barrel domain"/>
    <property type="match status" value="1"/>
</dbReference>
<sequence length="726" mass="82071">MASWLVHLCYVKLKNKGAMKLFSLILATMFALQGTCQIIVTGKVTDRQGNPLQGANVIIKGTYNGVSTDSVGRFRISVNDQTDILVATFIGYKSQEKEVGETRIVDFKLRESSNSIGGVVITAGTYETSDRKRSVTLQPLDIVTTPSATGDIYGALTTLPGSVTKPEDGRLFVRGGDGYESKTFIDGLLVKKPYTSNIPDLGSRGRFSPQLFSGTMFSTGGYSAEYGQALSSALILNTNAFPQHDKTDISLMTVGAGVTQTLTKKKFGIATGVEYFNLEPYMSLRENRFRMTKYPEIISGIFMSQAHLGAESIVKVLGHFSSSSVGVEYPDFETVNSLVDIRLKNSNSYVNSTFSSNLNNGFMLKGGVAFTTDDNKIDFQDYYVYEKNRNMQGKVVLKKKIFDYLNVLAGVEETYNYFNQNYHENISGFSNLSNFEDYNTSAFVESEFRPISKLAFRIGLRAENSSLLKNSSIAPRFSAAYKLGKQSQVSLAYGQFYQTPEEYLLRFTHRLMPEQANHIILNYQWENDDRIFRIEAYRKDYSNLVTYNSQNFWDGSLYKNDGDGFSKGVDIFWRDKKTFRMLEYWIAYSYIDSKRIYRDYQTKVTPPFAPKHSASIVAKYWVQSITTLFGLSATYSSGRPYNNPNSTQFMDGLTPYFADLSFNISHLRQIFNKQFIFYFAINNVTGRDNIFGYRYFSQPNSSGEYEPFPIKANNPRFIMAAIFVTL</sequence>
<evidence type="ECO:0000313" key="5">
    <source>
        <dbReference type="Proteomes" id="UP000500961"/>
    </source>
</evidence>
<proteinExistence type="predicted"/>
<dbReference type="AlphaFoldDB" id="A0A7D3XMN1"/>
<comment type="subcellular location">
    <subcellularLocation>
        <location evidence="1">Cell outer membrane</location>
    </subcellularLocation>
</comment>
<accession>A0A7D3XMN1</accession>
<keyword evidence="3" id="KW-0998">Cell outer membrane</keyword>
<evidence type="ECO:0000256" key="1">
    <source>
        <dbReference type="ARBA" id="ARBA00004442"/>
    </source>
</evidence>
<gene>
    <name evidence="4" type="ORF">FHG85_08905</name>
</gene>
<keyword evidence="5" id="KW-1185">Reference proteome</keyword>
<dbReference type="SUPFAM" id="SSF49464">
    <property type="entry name" value="Carboxypeptidase regulatory domain-like"/>
    <property type="match status" value="1"/>
</dbReference>
<keyword evidence="4" id="KW-0675">Receptor</keyword>
<dbReference type="InterPro" id="IPR036942">
    <property type="entry name" value="Beta-barrel_TonB_sf"/>
</dbReference>
<evidence type="ECO:0000256" key="3">
    <source>
        <dbReference type="ARBA" id="ARBA00023237"/>
    </source>
</evidence>
<dbReference type="Gene3D" id="2.60.40.1120">
    <property type="entry name" value="Carboxypeptidase-like, regulatory domain"/>
    <property type="match status" value="1"/>
</dbReference>
<dbReference type="SUPFAM" id="SSF56935">
    <property type="entry name" value="Porins"/>
    <property type="match status" value="1"/>
</dbReference>
<reference evidence="4 5" key="1">
    <citation type="submission" date="2019-07" db="EMBL/GenBank/DDBJ databases">
        <title>Thalassofilum flectens gen. nov., sp. nov., a novel moderate thermophilic anaerobe from a shallow sea hot spring in Kunashir Island (Russia), representing a new family in the order Bacteroidales, and proposal of Thalassofilacea fam. nov.</title>
        <authorList>
            <person name="Kochetkova T.V."/>
            <person name="Podosokorskaya O.A."/>
            <person name="Novikov A."/>
            <person name="Elcheninov A.G."/>
            <person name="Toshchakov S.V."/>
            <person name="Kublanov I.V."/>
        </authorList>
    </citation>
    <scope>NUCLEOTIDE SEQUENCE [LARGE SCALE GENOMIC DNA]</scope>
    <source>
        <strain evidence="4 5">38-H</strain>
    </source>
</reference>
<evidence type="ECO:0000313" key="4">
    <source>
        <dbReference type="EMBL" id="QKG80376.1"/>
    </source>
</evidence>
<protein>
    <submittedName>
        <fullName evidence="4">TonB-dependent receptor</fullName>
    </submittedName>
</protein>
<organism evidence="4 5">
    <name type="scientific">Tenuifilum thalassicum</name>
    <dbReference type="NCBI Taxonomy" id="2590900"/>
    <lineage>
        <taxon>Bacteria</taxon>
        <taxon>Pseudomonadati</taxon>
        <taxon>Bacteroidota</taxon>
        <taxon>Bacteroidia</taxon>
        <taxon>Bacteroidales</taxon>
        <taxon>Tenuifilaceae</taxon>
        <taxon>Tenuifilum</taxon>
    </lineage>
</organism>
<name>A0A7D3XMN1_9BACT</name>
<keyword evidence="2" id="KW-0472">Membrane</keyword>
<evidence type="ECO:0000256" key="2">
    <source>
        <dbReference type="ARBA" id="ARBA00023136"/>
    </source>
</evidence>